<organism evidence="2 3">
    <name type="scientific">Saguinus oedipus</name>
    <name type="common">Cotton-top tamarin</name>
    <name type="synonym">Oedipomidas oedipus</name>
    <dbReference type="NCBI Taxonomy" id="9490"/>
    <lineage>
        <taxon>Eukaryota</taxon>
        <taxon>Metazoa</taxon>
        <taxon>Chordata</taxon>
        <taxon>Craniata</taxon>
        <taxon>Vertebrata</taxon>
        <taxon>Euteleostomi</taxon>
        <taxon>Mammalia</taxon>
        <taxon>Eutheria</taxon>
        <taxon>Euarchontoglires</taxon>
        <taxon>Primates</taxon>
        <taxon>Haplorrhini</taxon>
        <taxon>Platyrrhini</taxon>
        <taxon>Cebidae</taxon>
        <taxon>Callitrichinae</taxon>
        <taxon>Saguinus</taxon>
    </lineage>
</organism>
<sequence>MQWGEGESGARAGGESEGQSLLGGSGSGDLSLGEAKELGPSVNAAYAAQYWTEGRGWTGEEDKGAEQLCVPQPGRTQQNLGYAEGGGSATRAPDLGPHPEAP</sequence>
<dbReference type="Proteomes" id="UP001266305">
    <property type="component" value="Unassembled WGS sequence"/>
</dbReference>
<comment type="caution">
    <text evidence="2">The sequence shown here is derived from an EMBL/GenBank/DDBJ whole genome shotgun (WGS) entry which is preliminary data.</text>
</comment>
<evidence type="ECO:0008006" key="4">
    <source>
        <dbReference type="Google" id="ProtNLM"/>
    </source>
</evidence>
<name>A0ABQ9V8M4_SAGOE</name>
<dbReference type="EMBL" id="JASSZA010000007">
    <property type="protein sequence ID" value="KAK2105420.1"/>
    <property type="molecule type" value="Genomic_DNA"/>
</dbReference>
<gene>
    <name evidence="2" type="ORF">P7K49_014934</name>
</gene>
<evidence type="ECO:0000313" key="3">
    <source>
        <dbReference type="Proteomes" id="UP001266305"/>
    </source>
</evidence>
<keyword evidence="3" id="KW-1185">Reference proteome</keyword>
<reference evidence="2 3" key="1">
    <citation type="submission" date="2023-05" db="EMBL/GenBank/DDBJ databases">
        <title>B98-5 Cell Line De Novo Hybrid Assembly: An Optical Mapping Approach.</title>
        <authorList>
            <person name="Kananen K."/>
            <person name="Auerbach J.A."/>
            <person name="Kautto E."/>
            <person name="Blachly J.S."/>
        </authorList>
    </citation>
    <scope>NUCLEOTIDE SEQUENCE [LARGE SCALE GENOMIC DNA]</scope>
    <source>
        <strain evidence="2">B95-8</strain>
        <tissue evidence="2">Cell line</tissue>
    </source>
</reference>
<accession>A0ABQ9V8M4</accession>
<feature type="region of interest" description="Disordered" evidence="1">
    <location>
        <begin position="57"/>
        <end position="102"/>
    </location>
</feature>
<protein>
    <recommendedName>
        <fullName evidence="4">Androgen receptor</fullName>
    </recommendedName>
</protein>
<proteinExistence type="predicted"/>
<feature type="compositionally biased region" description="Gly residues" evidence="1">
    <location>
        <begin position="11"/>
        <end position="27"/>
    </location>
</feature>
<evidence type="ECO:0000313" key="2">
    <source>
        <dbReference type="EMBL" id="KAK2105420.1"/>
    </source>
</evidence>
<evidence type="ECO:0000256" key="1">
    <source>
        <dbReference type="SAM" id="MobiDB-lite"/>
    </source>
</evidence>
<feature type="region of interest" description="Disordered" evidence="1">
    <location>
        <begin position="1"/>
        <end position="35"/>
    </location>
</feature>